<evidence type="ECO:0000256" key="1">
    <source>
        <dbReference type="SAM" id="MobiDB-lite"/>
    </source>
</evidence>
<dbReference type="EMBL" id="AZXY01000001">
    <property type="protein sequence ID" value="KSZ60385.1"/>
    <property type="molecule type" value="Genomic_DNA"/>
</dbReference>
<name>A0A0V9UQU5_9NOCA</name>
<protein>
    <submittedName>
        <fullName evidence="2">Uncharacterized protein</fullName>
    </submittedName>
</protein>
<sequence length="202" mass="20440">MWPVAVVTGAALFVAGCGGSADGPEADSGAPSTTTSAAASTTSSTTIAPSTTEETTPSTTESAAEPETSPEEPAPLAQVEYQRNESYYFSSPDGTFECGIVRLPTRTEAGCEGPTDPIPPRPEDCMVNWGLGIRVQDSGEGEFVCSGGPVYLSPDGASPALPPGSSLSQLGYTCATTAADVTCTNDATGHGFRVAAGSNETF</sequence>
<evidence type="ECO:0000313" key="3">
    <source>
        <dbReference type="Proteomes" id="UP000053060"/>
    </source>
</evidence>
<evidence type="ECO:0000313" key="2">
    <source>
        <dbReference type="EMBL" id="KSZ60385.1"/>
    </source>
</evidence>
<dbReference type="AlphaFoldDB" id="A0A0V9UQU5"/>
<feature type="region of interest" description="Disordered" evidence="1">
    <location>
        <begin position="22"/>
        <end position="74"/>
    </location>
</feature>
<organism evidence="2 3">
    <name type="scientific">Rhodococcus pyridinivorans KG-16</name>
    <dbReference type="NCBI Taxonomy" id="1441730"/>
    <lineage>
        <taxon>Bacteria</taxon>
        <taxon>Bacillati</taxon>
        <taxon>Actinomycetota</taxon>
        <taxon>Actinomycetes</taxon>
        <taxon>Mycobacteriales</taxon>
        <taxon>Nocardiaceae</taxon>
        <taxon>Rhodococcus</taxon>
    </lineage>
</organism>
<gene>
    <name evidence="2" type="ORF">Z045_02750</name>
</gene>
<dbReference type="Proteomes" id="UP000053060">
    <property type="component" value="Unassembled WGS sequence"/>
</dbReference>
<reference evidence="2 3" key="2">
    <citation type="journal article" date="2016" name="Genome Announc.">
        <title>Draft Genome Sequence of a Versatile Hydrocarbon-Degrading Bacterium, Rhodococcus pyridinivorans Strain KG-16, Collected from Oil Fields in India.</title>
        <authorList>
            <person name="Aggarwal R.K."/>
            <person name="Dawar C."/>
            <person name="Phanindranath R."/>
            <person name="Mutnuri L."/>
            <person name="Dayal A.M."/>
        </authorList>
    </citation>
    <scope>NUCLEOTIDE SEQUENCE [LARGE SCALE GENOMIC DNA]</scope>
    <source>
        <strain evidence="2 3">KG-16</strain>
    </source>
</reference>
<comment type="caution">
    <text evidence="2">The sequence shown here is derived from an EMBL/GenBank/DDBJ whole genome shotgun (WGS) entry which is preliminary data.</text>
</comment>
<dbReference type="PATRIC" id="fig|1441730.3.peg.581"/>
<dbReference type="RefSeq" id="WP_060650498.1">
    <property type="nucleotide sequence ID" value="NZ_AZXY01000001.1"/>
</dbReference>
<reference evidence="3" key="1">
    <citation type="submission" date="2015-01" db="EMBL/GenBank/DDBJ databases">
        <title>Draft genome sequence of Rhodococcus pyridinivorans strain KG-16, a hydrocarbon-degrading bacterium.</title>
        <authorList>
            <person name="Aggarwal R.K."/>
            <person name="Dawar C."/>
        </authorList>
    </citation>
    <scope>NUCLEOTIDE SEQUENCE [LARGE SCALE GENOMIC DNA]</scope>
    <source>
        <strain evidence="3">KG-16</strain>
    </source>
</reference>
<feature type="compositionally biased region" description="Low complexity" evidence="1">
    <location>
        <begin position="30"/>
        <end position="67"/>
    </location>
</feature>
<proteinExistence type="predicted"/>
<accession>A0A0V9UQU5</accession>